<keyword evidence="1" id="KW-1133">Transmembrane helix</keyword>
<dbReference type="Gene3D" id="1.25.40.10">
    <property type="entry name" value="Tetratricopeptide repeat domain"/>
    <property type="match status" value="1"/>
</dbReference>
<dbReference type="SUPFAM" id="SSF48452">
    <property type="entry name" value="TPR-like"/>
    <property type="match status" value="1"/>
</dbReference>
<keyword evidence="1" id="KW-0812">Transmembrane</keyword>
<dbReference type="EMBL" id="PEVG01000004">
    <property type="protein sequence ID" value="PIU99774.1"/>
    <property type="molecule type" value="Genomic_DNA"/>
</dbReference>
<evidence type="ECO:0000313" key="2">
    <source>
        <dbReference type="EMBL" id="PIU99774.1"/>
    </source>
</evidence>
<keyword evidence="1" id="KW-0472">Membrane</keyword>
<protein>
    <submittedName>
        <fullName evidence="2">Uncharacterized protein</fullName>
    </submittedName>
</protein>
<feature type="transmembrane region" description="Helical" evidence="1">
    <location>
        <begin position="14"/>
        <end position="35"/>
    </location>
</feature>
<dbReference type="Proteomes" id="UP000228561">
    <property type="component" value="Unassembled WGS sequence"/>
</dbReference>
<reference evidence="3" key="1">
    <citation type="submission" date="2017-09" db="EMBL/GenBank/DDBJ databases">
        <title>Depth-based differentiation of microbial function through sediment-hosted aquifers and enrichment of novel symbionts in the deep terrestrial subsurface.</title>
        <authorList>
            <person name="Probst A.J."/>
            <person name="Ladd B."/>
            <person name="Jarett J.K."/>
            <person name="Geller-Mcgrath D.E."/>
            <person name="Sieber C.M.K."/>
            <person name="Emerson J.B."/>
            <person name="Anantharaman K."/>
            <person name="Thomas B.C."/>
            <person name="Malmstrom R."/>
            <person name="Stieglmeier M."/>
            <person name="Klingl A."/>
            <person name="Woyke T."/>
            <person name="Ryan C.M."/>
            <person name="Banfield J.F."/>
        </authorList>
    </citation>
    <scope>NUCLEOTIDE SEQUENCE [LARGE SCALE GENOMIC DNA]</scope>
</reference>
<evidence type="ECO:0000256" key="1">
    <source>
        <dbReference type="SAM" id="Phobius"/>
    </source>
</evidence>
<dbReference type="InterPro" id="IPR011990">
    <property type="entry name" value="TPR-like_helical_dom_sf"/>
</dbReference>
<dbReference type="AlphaFoldDB" id="A0A2M7B9H8"/>
<comment type="caution">
    <text evidence="2">The sequence shown here is derived from an EMBL/GenBank/DDBJ whole genome shotgun (WGS) entry which is preliminary data.</text>
</comment>
<accession>A0A2M7B9H8</accession>
<organism evidence="2 3">
    <name type="scientific">Candidatus Tagabacteria bacterium CG03_land_8_20_14_0_80_41_22</name>
    <dbReference type="NCBI Taxonomy" id="1975020"/>
    <lineage>
        <taxon>Bacteria</taxon>
        <taxon>Candidatus Tagaibacteriota</taxon>
    </lineage>
</organism>
<evidence type="ECO:0000313" key="3">
    <source>
        <dbReference type="Proteomes" id="UP000228561"/>
    </source>
</evidence>
<proteinExistence type="predicted"/>
<sequence length="235" mass="27407">MENNLKISIVTKRIGFLIGIAIFLFAVGLSGWFIYRDYVKHQVSNKVFNKVSNNEEQANGGQSSVISDSNIVEEIKKQMPDLDRKIVVTENLSTEVRLRAINDIGTIVAKLKEDYDRREEWLNLGIWRKTIGDYEGAAEAWKFATIIRPNDPVAFHNLGDLYSQYLPDFPKAEKYYLTAIEKDTSHQPFFYVKLYEFYLYYYKKPDLAEKILLDALKTNPDNEYLQKILDDLRQQ</sequence>
<name>A0A2M7B9H8_9BACT</name>
<gene>
    <name evidence="2" type="ORF">COS58_00515</name>
</gene>